<keyword evidence="3 5" id="KW-0067">ATP-binding</keyword>
<evidence type="ECO:0000313" key="7">
    <source>
        <dbReference type="Proteomes" id="UP001589709"/>
    </source>
</evidence>
<dbReference type="EMBL" id="JBHMCY010000092">
    <property type="protein sequence ID" value="MFB9467134.1"/>
    <property type="molecule type" value="Genomic_DNA"/>
</dbReference>
<comment type="catalytic activity">
    <reaction evidence="4 5">
        <text>L-cysteine + L-glutamate + ATP = gamma-L-glutamyl-L-cysteine + ADP + phosphate + H(+)</text>
        <dbReference type="Rhea" id="RHEA:13285"/>
        <dbReference type="ChEBI" id="CHEBI:15378"/>
        <dbReference type="ChEBI" id="CHEBI:29985"/>
        <dbReference type="ChEBI" id="CHEBI:30616"/>
        <dbReference type="ChEBI" id="CHEBI:35235"/>
        <dbReference type="ChEBI" id="CHEBI:43474"/>
        <dbReference type="ChEBI" id="CHEBI:58173"/>
        <dbReference type="ChEBI" id="CHEBI:456216"/>
        <dbReference type="EC" id="6.3.2.2"/>
    </reaction>
</comment>
<dbReference type="NCBIfam" id="NF010041">
    <property type="entry name" value="PRK13517.1-1"/>
    <property type="match status" value="1"/>
</dbReference>
<dbReference type="Proteomes" id="UP001589709">
    <property type="component" value="Unassembled WGS sequence"/>
</dbReference>
<evidence type="ECO:0000256" key="1">
    <source>
        <dbReference type="ARBA" id="ARBA00022598"/>
    </source>
</evidence>
<dbReference type="NCBIfam" id="TIGR02050">
    <property type="entry name" value="gshA_cyan_rel"/>
    <property type="match status" value="1"/>
</dbReference>
<name>A0ABV5NA37_9ACTN</name>
<proteinExistence type="inferred from homology"/>
<evidence type="ECO:0000256" key="2">
    <source>
        <dbReference type="ARBA" id="ARBA00022741"/>
    </source>
</evidence>
<comment type="similarity">
    <text evidence="5">Belongs to the glutamate--cysteine ligase type 2 family. YbdK subfamily.</text>
</comment>
<gene>
    <name evidence="6" type="ORF">ACFF45_31715</name>
</gene>
<evidence type="ECO:0000313" key="6">
    <source>
        <dbReference type="EMBL" id="MFB9467134.1"/>
    </source>
</evidence>
<dbReference type="HAMAP" id="MF_01609">
    <property type="entry name" value="Glu_cys_ligase_2"/>
    <property type="match status" value="1"/>
</dbReference>
<evidence type="ECO:0000256" key="3">
    <source>
        <dbReference type="ARBA" id="ARBA00022840"/>
    </source>
</evidence>
<dbReference type="InterPro" id="IPR006336">
    <property type="entry name" value="GCS2"/>
</dbReference>
<keyword evidence="2 5" id="KW-0547">Nucleotide-binding</keyword>
<comment type="function">
    <text evidence="5">ATP-dependent carboxylate-amine ligase which exhibits weak glutamate--cysteine ligase activity.</text>
</comment>
<dbReference type="EC" id="6.3.2.2" evidence="5"/>
<keyword evidence="1 5" id="KW-0436">Ligase</keyword>
<dbReference type="SUPFAM" id="SSF55931">
    <property type="entry name" value="Glutamine synthetase/guanido kinase"/>
    <property type="match status" value="1"/>
</dbReference>
<comment type="caution">
    <text evidence="6">The sequence shown here is derived from an EMBL/GenBank/DDBJ whole genome shotgun (WGS) entry which is preliminary data.</text>
</comment>
<keyword evidence="7" id="KW-1185">Reference proteome</keyword>
<dbReference type="PANTHER" id="PTHR36510:SF1">
    <property type="entry name" value="GLUTAMATE--CYSTEINE LIGASE 2-RELATED"/>
    <property type="match status" value="1"/>
</dbReference>
<evidence type="ECO:0000256" key="4">
    <source>
        <dbReference type="ARBA" id="ARBA00048819"/>
    </source>
</evidence>
<accession>A0ABV5NA37</accession>
<dbReference type="GO" id="GO:0004357">
    <property type="term" value="F:glutamate-cysteine ligase activity"/>
    <property type="evidence" value="ECO:0007669"/>
    <property type="project" value="UniProtKB-EC"/>
</dbReference>
<dbReference type="InterPro" id="IPR011793">
    <property type="entry name" value="YbdK"/>
</dbReference>
<protein>
    <recommendedName>
        <fullName evidence="5">Putative glutamate--cysteine ligase 2</fullName>
        <ecNumber evidence="5">6.3.2.2</ecNumber>
    </recommendedName>
    <alternativeName>
        <fullName evidence="5">Gamma-glutamylcysteine synthetase 2</fullName>
        <shortName evidence="5">GCS 2</shortName>
        <shortName evidence="5">Gamma-GCS 2</shortName>
    </alternativeName>
</protein>
<dbReference type="InterPro" id="IPR050141">
    <property type="entry name" value="GCL_type2/YbdK_subfam"/>
</dbReference>
<dbReference type="PANTHER" id="PTHR36510">
    <property type="entry name" value="GLUTAMATE--CYSTEINE LIGASE 2-RELATED"/>
    <property type="match status" value="1"/>
</dbReference>
<sequence length="376" mass="40568">MSDAWEVPTVGVEEELFLVDPGSRRLVAAGPRVVARAGPALGDQVAGEFAQSQVEVRTSPCTTAEELRQELLRLRAGVADAARAEGLRVCASGTPVVGDGEPTPVGDHPRYRAGVRQYRAMMADFSICAFHAHVHLPDRETAVLVGNHLRPWLPLVVAMSANSPFHRGQDTGYASWRSVIRGRFPCLGPPPYAASLGEHERLAAAIADTEAMLDAGMPFWDLRPNPRLPTLEIRSMDVLADVDDTVALTVLLRALVMTARETVLRGDPGPRTSSEVLRAAYWRAARDGWSGAGVDALEGRVLPAPVQAARLADLVRPMLERFGDTARVTAFLHRLTTRGSGDRLQRAVAREAGLTGVVDDVVARTRGERPPQDPVG</sequence>
<dbReference type="Gene3D" id="3.30.590.20">
    <property type="match status" value="1"/>
</dbReference>
<dbReference type="Pfam" id="PF04107">
    <property type="entry name" value="GCS2"/>
    <property type="match status" value="1"/>
</dbReference>
<dbReference type="InterPro" id="IPR014746">
    <property type="entry name" value="Gln_synth/guanido_kin_cat_dom"/>
</dbReference>
<evidence type="ECO:0000256" key="5">
    <source>
        <dbReference type="HAMAP-Rule" id="MF_01609"/>
    </source>
</evidence>
<organism evidence="6 7">
    <name type="scientific">Streptomyces cinereospinus</name>
    <dbReference type="NCBI Taxonomy" id="285561"/>
    <lineage>
        <taxon>Bacteria</taxon>
        <taxon>Bacillati</taxon>
        <taxon>Actinomycetota</taxon>
        <taxon>Actinomycetes</taxon>
        <taxon>Kitasatosporales</taxon>
        <taxon>Streptomycetaceae</taxon>
        <taxon>Streptomyces</taxon>
    </lineage>
</organism>
<reference evidence="6 7" key="1">
    <citation type="submission" date="2024-09" db="EMBL/GenBank/DDBJ databases">
        <authorList>
            <person name="Sun Q."/>
            <person name="Mori K."/>
        </authorList>
    </citation>
    <scope>NUCLEOTIDE SEQUENCE [LARGE SCALE GENOMIC DNA]</scope>
    <source>
        <strain evidence="6 7">JCM 6917</strain>
    </source>
</reference>
<dbReference type="RefSeq" id="WP_381350279.1">
    <property type="nucleotide sequence ID" value="NZ_JBHMCY010000092.1"/>
</dbReference>